<dbReference type="eggNOG" id="ENOG5033H63">
    <property type="taxonomic scope" value="Bacteria"/>
</dbReference>
<dbReference type="Proteomes" id="UP000011910">
    <property type="component" value="Unassembled WGS sequence"/>
</dbReference>
<accession>M7N914</accession>
<protein>
    <recommendedName>
        <fullName evidence="1">Outer membrane protein beta-barrel domain-containing protein</fullName>
    </recommendedName>
</protein>
<organism evidence="2 3">
    <name type="scientific">Cesiribacter andamanensis AMV16</name>
    <dbReference type="NCBI Taxonomy" id="1279009"/>
    <lineage>
        <taxon>Bacteria</taxon>
        <taxon>Pseudomonadati</taxon>
        <taxon>Bacteroidota</taxon>
        <taxon>Cytophagia</taxon>
        <taxon>Cytophagales</taxon>
        <taxon>Cesiribacteraceae</taxon>
        <taxon>Cesiribacter</taxon>
    </lineage>
</organism>
<dbReference type="AlphaFoldDB" id="M7N914"/>
<dbReference type="InterPro" id="IPR025665">
    <property type="entry name" value="Beta-barrel_OMP_2"/>
</dbReference>
<proteinExistence type="predicted"/>
<reference evidence="2 3" key="1">
    <citation type="journal article" date="2013" name="Genome Announc.">
        <title>Draft Genome Sequence of Cesiribacter andamanensis Strain AMV16T, Isolated from a Soil Sample from a Mud Volcano in the Andaman Islands, India.</title>
        <authorList>
            <person name="Shivaji S."/>
            <person name="Ara S."/>
            <person name="Begum Z."/>
            <person name="Srinivas T.N."/>
            <person name="Singh A."/>
            <person name="Kumar Pinnaka A."/>
        </authorList>
    </citation>
    <scope>NUCLEOTIDE SEQUENCE [LARGE SCALE GENOMIC DNA]</scope>
    <source>
        <strain evidence="2 3">AMV16</strain>
    </source>
</reference>
<dbReference type="STRING" id="1279009.ADICEAN_01080"/>
<dbReference type="RefSeq" id="WP_009194480.1">
    <property type="nucleotide sequence ID" value="NZ_AODQ01000018.1"/>
</dbReference>
<comment type="caution">
    <text evidence="2">The sequence shown here is derived from an EMBL/GenBank/DDBJ whole genome shotgun (WGS) entry which is preliminary data.</text>
</comment>
<evidence type="ECO:0000259" key="1">
    <source>
        <dbReference type="Pfam" id="PF13568"/>
    </source>
</evidence>
<gene>
    <name evidence="2" type="ORF">ADICEAN_01080</name>
</gene>
<feature type="domain" description="Outer membrane protein beta-barrel" evidence="1">
    <location>
        <begin position="56"/>
        <end position="185"/>
    </location>
</feature>
<dbReference type="EMBL" id="AODQ01000018">
    <property type="protein sequence ID" value="EMR03742.1"/>
    <property type="molecule type" value="Genomic_DNA"/>
</dbReference>
<dbReference type="OrthoDB" id="1160354at2"/>
<evidence type="ECO:0000313" key="2">
    <source>
        <dbReference type="EMBL" id="EMR03742.1"/>
    </source>
</evidence>
<sequence length="211" mass="23413">MRYLTIALLPLLLVPILAGAQVHRSYTRSVPEMQFLLKSAWQYTQLQESGFTAEGRSGWAAGMGVKLPFSRFWWMQPEIMLSQRAAALQYPETGTGQVYTVAYTFRYVEIPLLLNFRANDIIEFQLGPQMSTLIRNSSVADAGGQNPNLPPSELGRWDIAAAAGLELNVSPLAFGARYVRGFRDVAATDLARQWLGSGRLQGLHVYGALVF</sequence>
<evidence type="ECO:0000313" key="3">
    <source>
        <dbReference type="Proteomes" id="UP000011910"/>
    </source>
</evidence>
<name>M7N914_9BACT</name>
<keyword evidence="3" id="KW-1185">Reference proteome</keyword>
<dbReference type="Pfam" id="PF13568">
    <property type="entry name" value="OMP_b-brl_2"/>
    <property type="match status" value="1"/>
</dbReference>